<evidence type="ECO:0000313" key="2">
    <source>
        <dbReference type="EMBL" id="CAG9318588.1"/>
    </source>
</evidence>
<accession>A0AAU9IY66</accession>
<dbReference type="AlphaFoldDB" id="A0AAU9IY66"/>
<keyword evidence="1" id="KW-0732">Signal</keyword>
<dbReference type="Proteomes" id="UP001162131">
    <property type="component" value="Unassembled WGS sequence"/>
</dbReference>
<evidence type="ECO:0000313" key="3">
    <source>
        <dbReference type="Proteomes" id="UP001162131"/>
    </source>
</evidence>
<organism evidence="2 3">
    <name type="scientific">Blepharisma stoltei</name>
    <dbReference type="NCBI Taxonomy" id="1481888"/>
    <lineage>
        <taxon>Eukaryota</taxon>
        <taxon>Sar</taxon>
        <taxon>Alveolata</taxon>
        <taxon>Ciliophora</taxon>
        <taxon>Postciliodesmatophora</taxon>
        <taxon>Heterotrichea</taxon>
        <taxon>Heterotrichida</taxon>
        <taxon>Blepharismidae</taxon>
        <taxon>Blepharisma</taxon>
    </lineage>
</organism>
<reference evidence="2" key="1">
    <citation type="submission" date="2021-09" db="EMBL/GenBank/DDBJ databases">
        <authorList>
            <consortium name="AG Swart"/>
            <person name="Singh M."/>
            <person name="Singh A."/>
            <person name="Seah K."/>
            <person name="Emmerich C."/>
        </authorList>
    </citation>
    <scope>NUCLEOTIDE SEQUENCE</scope>
    <source>
        <strain evidence="2">ATCC30299</strain>
    </source>
</reference>
<comment type="caution">
    <text evidence="2">The sequence shown here is derived from an EMBL/GenBank/DDBJ whole genome shotgun (WGS) entry which is preliminary data.</text>
</comment>
<dbReference type="Gene3D" id="2.60.120.200">
    <property type="match status" value="1"/>
</dbReference>
<evidence type="ECO:0000256" key="1">
    <source>
        <dbReference type="SAM" id="SignalP"/>
    </source>
</evidence>
<gene>
    <name evidence="2" type="ORF">BSTOLATCC_MIC21962</name>
</gene>
<sequence length="433" mass="46994">MVHQLSVCVFFVLFAFSYAGSFSYCANFIFTLPYFNPNGVRFDSQLNDGLYVMTFPTQTSSVVLPTLSCSWMHMNANSWSYTTDYSTCCSLSDFGLGIWVNFESIAGYSFMTMGNIYGGGPTYLLSSDTDGTLKFRFIDYAGQTDSFNQFTIPIPMNTWTLLAFHWIGNTFEIFMPGQGIISKISVGAYPFAKPDTGNLSFGNGIKAKLYQILGFKSATINTDFTIITLSDGTNLLDATGTCPMTCADSTCHPTQKCLRLTSDCSSCNPTGCLACTTSTRVKATYCTTKICNPHCICSPAGDCIACDYGYYLYKPLSGDIVCIECKDSCTSCDADCFECADAIAKDGTACRVDSIGYYVSISVPNIQFDFAHPLASALNIVSLTVKSIQGIAIDTSQWTLNTCAVGVTSCTIVANNLAENQLPIDFGFEFAQA</sequence>
<feature type="chain" id="PRO_5044020940" evidence="1">
    <location>
        <begin position="20"/>
        <end position="433"/>
    </location>
</feature>
<protein>
    <submittedName>
        <fullName evidence="2">Uncharacterized protein</fullName>
    </submittedName>
</protein>
<dbReference type="EMBL" id="CAJZBQ010000021">
    <property type="protein sequence ID" value="CAG9318588.1"/>
    <property type="molecule type" value="Genomic_DNA"/>
</dbReference>
<proteinExistence type="predicted"/>
<keyword evidence="3" id="KW-1185">Reference proteome</keyword>
<feature type="signal peptide" evidence="1">
    <location>
        <begin position="1"/>
        <end position="19"/>
    </location>
</feature>
<name>A0AAU9IY66_9CILI</name>